<evidence type="ECO:0000313" key="3">
    <source>
        <dbReference type="EMBL" id="ROW05859.1"/>
    </source>
</evidence>
<protein>
    <recommendedName>
        <fullName evidence="2">DUF7053 domain-containing protein</fullName>
    </recommendedName>
</protein>
<dbReference type="STRING" id="356882.A0A423WQT6"/>
<feature type="compositionally biased region" description="Polar residues" evidence="1">
    <location>
        <begin position="356"/>
        <end position="367"/>
    </location>
</feature>
<dbReference type="OrthoDB" id="3246050at2759"/>
<dbReference type="PANTHER" id="PTHR38117">
    <property type="entry name" value="NACHT AND WD40 DOMAIN PROTEIN"/>
    <property type="match status" value="1"/>
</dbReference>
<evidence type="ECO:0000313" key="4">
    <source>
        <dbReference type="Proteomes" id="UP000283895"/>
    </source>
</evidence>
<dbReference type="Pfam" id="PF23155">
    <property type="entry name" value="DUF7053"/>
    <property type="match status" value="1"/>
</dbReference>
<feature type="compositionally biased region" description="Polar residues" evidence="1">
    <location>
        <begin position="182"/>
        <end position="199"/>
    </location>
</feature>
<dbReference type="EMBL" id="LKEA01000012">
    <property type="protein sequence ID" value="ROW05859.1"/>
    <property type="molecule type" value="Genomic_DNA"/>
</dbReference>
<evidence type="ECO:0000256" key="1">
    <source>
        <dbReference type="SAM" id="MobiDB-lite"/>
    </source>
</evidence>
<feature type="compositionally biased region" description="Low complexity" evidence="1">
    <location>
        <begin position="200"/>
        <end position="216"/>
    </location>
</feature>
<organism evidence="3 4">
    <name type="scientific">Cytospora schulzeri</name>
    <dbReference type="NCBI Taxonomy" id="448051"/>
    <lineage>
        <taxon>Eukaryota</taxon>
        <taxon>Fungi</taxon>
        <taxon>Dikarya</taxon>
        <taxon>Ascomycota</taxon>
        <taxon>Pezizomycotina</taxon>
        <taxon>Sordariomycetes</taxon>
        <taxon>Sordariomycetidae</taxon>
        <taxon>Diaporthales</taxon>
        <taxon>Cytosporaceae</taxon>
        <taxon>Cytospora</taxon>
    </lineage>
</organism>
<sequence length="453" mass="48378">MSKRTVFTTISPLPGGISREFVIDFLHNHVGMIDLNPLVKERHPIKPPPGAPADEAHCVWYSLTDRITYLPGGLASGDISYTCAFHDIPNGIQTHCRAPLNVDIREKWTLNGTLPGEAPEPVELGIGAPATGLYIREDVDLRCNFLMAGFVKKNLTKAHAKLVDRLVEKAKLVAAREKSVRASKSPSGSVHEQPQQPSQARPLAPASTPAPTLTAANGIRRKSAQRAKSPPPQLGSPFIAGYQPVREPSLRVPNPNKARKSLDSSADPTHHKSHSQDSFKVRLQAYDGDSVEAPPPLRLGHQSQPRPQHHSLPPHYDSTLYPQPLRLRNSSAGSGMSSASPMPGAAGAHAIPFPGLSSSSTTPTAHTMSEPRRSSSSSDHPEYPQLNPYSGAGSSLDESLPPRTPQFIAELTAGDDDDGGLPVISDGDYPAALRAGGAGTGARPKSPFISELE</sequence>
<dbReference type="AlphaFoldDB" id="A0A423WQT6"/>
<evidence type="ECO:0000259" key="2">
    <source>
        <dbReference type="Pfam" id="PF23155"/>
    </source>
</evidence>
<feature type="compositionally biased region" description="Low complexity" evidence="1">
    <location>
        <begin position="330"/>
        <end position="348"/>
    </location>
</feature>
<feature type="domain" description="DUF7053" evidence="2">
    <location>
        <begin position="2"/>
        <end position="171"/>
    </location>
</feature>
<proteinExistence type="predicted"/>
<feature type="compositionally biased region" description="Basic and acidic residues" evidence="1">
    <location>
        <begin position="268"/>
        <end position="280"/>
    </location>
</feature>
<name>A0A423WQT6_9PEZI</name>
<comment type="caution">
    <text evidence="3">The sequence shown here is derived from an EMBL/GenBank/DDBJ whole genome shotgun (WGS) entry which is preliminary data.</text>
</comment>
<feature type="region of interest" description="Disordered" evidence="1">
    <location>
        <begin position="178"/>
        <end position="453"/>
    </location>
</feature>
<keyword evidence="4" id="KW-1185">Reference proteome</keyword>
<gene>
    <name evidence="3" type="ORF">VMCG_05292</name>
</gene>
<dbReference type="Proteomes" id="UP000283895">
    <property type="component" value="Unassembled WGS sequence"/>
</dbReference>
<reference evidence="3 4" key="1">
    <citation type="submission" date="2015-09" db="EMBL/GenBank/DDBJ databases">
        <title>Host preference determinants of Valsa canker pathogens revealed by comparative genomics.</title>
        <authorList>
            <person name="Yin Z."/>
            <person name="Huang L."/>
        </authorList>
    </citation>
    <scope>NUCLEOTIDE SEQUENCE [LARGE SCALE GENOMIC DNA]</scope>
    <source>
        <strain evidence="3 4">03-1</strain>
    </source>
</reference>
<dbReference type="InterPro" id="IPR055481">
    <property type="entry name" value="DUF7053"/>
</dbReference>
<accession>A0A423WQT6</accession>
<dbReference type="PANTHER" id="PTHR38117:SF2">
    <property type="entry name" value="NACHT AND WD40 DOMAIN PROTEIN"/>
    <property type="match status" value="1"/>
</dbReference>